<dbReference type="KEGG" id="nas:GCU68_18405"/>
<geneLocation type="plasmid" evidence="1 2">
    <name>unnamed1</name>
</geneLocation>
<dbReference type="GeneID" id="54590228"/>
<evidence type="ECO:0000313" key="2">
    <source>
        <dbReference type="Proteomes" id="UP000326170"/>
    </source>
</evidence>
<dbReference type="RefSeq" id="WP_168927114.1">
    <property type="nucleotide sequence ID" value="NZ_CP045489.1"/>
</dbReference>
<accession>A0A5P9P926</accession>
<keyword evidence="1" id="KW-0614">Plasmid</keyword>
<evidence type="ECO:0000313" key="1">
    <source>
        <dbReference type="EMBL" id="QFU84497.1"/>
    </source>
</evidence>
<gene>
    <name evidence="1" type="ORF">GCU68_18405</name>
</gene>
<reference evidence="1 2" key="1">
    <citation type="journal article" date="2007" name="Int. J. Syst. Evol. Microbiol.">
        <title>Natronorubrum sulfidifaciens sp. nov., an extremely haloalkaliphilic archaeon isolated from Aiding salt lake in Xin-Jiang, China.</title>
        <authorList>
            <person name="Cui H.L."/>
            <person name="Tohty D."/>
            <person name="Liu H.C."/>
            <person name="Liu S.J."/>
            <person name="Oren A."/>
            <person name="Zhou P.J."/>
        </authorList>
    </citation>
    <scope>NUCLEOTIDE SEQUENCE [LARGE SCALE GENOMIC DNA]</scope>
    <source>
        <strain evidence="1 2">7-3</strain>
        <plasmid evidence="1">unnamed1</plasmid>
    </source>
</reference>
<sequence length="115" mass="13564">MLGDYHDRPRPKHEPDFPATEVRVKEKGTNWERNRYVGRSDPAQTSYYEVSIKEPLSIPVRVTQVRDPPLFGDRRFPDRHLELNLGSVERMRELYEALGAVLEEYDHHETSENDE</sequence>
<name>A0A5P9P926_9EURY</name>
<protein>
    <submittedName>
        <fullName evidence="1">Uncharacterized protein</fullName>
    </submittedName>
</protein>
<organism evidence="1 2">
    <name type="scientific">Natronorubrum aibiense</name>
    <dbReference type="NCBI Taxonomy" id="348826"/>
    <lineage>
        <taxon>Archaea</taxon>
        <taxon>Methanobacteriati</taxon>
        <taxon>Methanobacteriota</taxon>
        <taxon>Stenosarchaea group</taxon>
        <taxon>Halobacteria</taxon>
        <taxon>Halobacteriales</taxon>
        <taxon>Natrialbaceae</taxon>
        <taxon>Natronorubrum</taxon>
    </lineage>
</organism>
<dbReference type="Proteomes" id="UP000326170">
    <property type="component" value="Plasmid unnamed1"/>
</dbReference>
<proteinExistence type="predicted"/>
<dbReference type="AlphaFoldDB" id="A0A5P9P926"/>
<dbReference type="EMBL" id="CP045489">
    <property type="protein sequence ID" value="QFU84497.1"/>
    <property type="molecule type" value="Genomic_DNA"/>
</dbReference>
<keyword evidence="2" id="KW-1185">Reference proteome</keyword>